<evidence type="ECO:0000256" key="1">
    <source>
        <dbReference type="ARBA" id="ARBA00004173"/>
    </source>
</evidence>
<dbReference type="InterPro" id="IPR019368">
    <property type="entry name" value="Ribosomal_mS29"/>
</dbReference>
<dbReference type="GO" id="GO:0032543">
    <property type="term" value="P:mitochondrial translation"/>
    <property type="evidence" value="ECO:0007669"/>
    <property type="project" value="InterPro"/>
</dbReference>
<keyword evidence="6" id="KW-0687">Ribonucleoprotein</keyword>
<evidence type="ECO:0000313" key="10">
    <source>
        <dbReference type="Proteomes" id="UP000481288"/>
    </source>
</evidence>
<evidence type="ECO:0000313" key="9">
    <source>
        <dbReference type="EMBL" id="TVY59253.1"/>
    </source>
</evidence>
<dbReference type="PANTHER" id="PTHR12810">
    <property type="entry name" value="MITOCHONDRIAL 28S RIBOSOMAL PROTEIN S29"/>
    <property type="match status" value="1"/>
</dbReference>
<dbReference type="InterPro" id="IPR017082">
    <property type="entry name" value="Ribosomal_mS29_fun"/>
</dbReference>
<feature type="compositionally biased region" description="Basic residues" evidence="8">
    <location>
        <begin position="47"/>
        <end position="58"/>
    </location>
</feature>
<keyword evidence="10" id="KW-1185">Reference proteome</keyword>
<reference evidence="9 10" key="1">
    <citation type="submission" date="2018-05" db="EMBL/GenBank/DDBJ databases">
        <title>Whole genome sequencing for identification of molecular markers to develop diagnostic detection tools for the regulated plant pathogen Lachnellula willkommii.</title>
        <authorList>
            <person name="Giroux E."/>
            <person name="Bilodeau G."/>
        </authorList>
    </citation>
    <scope>NUCLEOTIDE SEQUENCE [LARGE SCALE GENOMIC DNA]</scope>
    <source>
        <strain evidence="9 10">CBS 625.97</strain>
    </source>
</reference>
<accession>A0A7D8YUW5</accession>
<keyword evidence="5" id="KW-0496">Mitochondrion</keyword>
<dbReference type="EMBL" id="QGMG01000009">
    <property type="protein sequence ID" value="TVY59253.1"/>
    <property type="molecule type" value="Genomic_DNA"/>
</dbReference>
<comment type="similarity">
    <text evidence="2">Belongs to the mitochondrion-specific ribosomal protein mS29 family.</text>
</comment>
<feature type="compositionally biased region" description="Pro residues" evidence="8">
    <location>
        <begin position="59"/>
        <end position="69"/>
    </location>
</feature>
<dbReference type="Proteomes" id="UP000481288">
    <property type="component" value="Unassembled WGS sequence"/>
</dbReference>
<dbReference type="GO" id="GO:0003735">
    <property type="term" value="F:structural constituent of ribosome"/>
    <property type="evidence" value="ECO:0007669"/>
    <property type="project" value="TreeGrafter"/>
</dbReference>
<gene>
    <name evidence="9" type="primary">RSM23</name>
    <name evidence="9" type="ORF">LCER1_G000243</name>
</gene>
<evidence type="ECO:0000256" key="6">
    <source>
        <dbReference type="ARBA" id="ARBA00023274"/>
    </source>
</evidence>
<evidence type="ECO:0000256" key="7">
    <source>
        <dbReference type="ARBA" id="ARBA00035140"/>
    </source>
</evidence>
<dbReference type="GO" id="GO:0005763">
    <property type="term" value="C:mitochondrial small ribosomal subunit"/>
    <property type="evidence" value="ECO:0007669"/>
    <property type="project" value="InterPro"/>
</dbReference>
<feature type="region of interest" description="Disordered" evidence="8">
    <location>
        <begin position="42"/>
        <end position="71"/>
    </location>
</feature>
<evidence type="ECO:0000256" key="4">
    <source>
        <dbReference type="ARBA" id="ARBA00022980"/>
    </source>
</evidence>
<dbReference type="OrthoDB" id="274828at2759"/>
<evidence type="ECO:0000256" key="3">
    <source>
        <dbReference type="ARBA" id="ARBA00022946"/>
    </source>
</evidence>
<keyword evidence="3" id="KW-0809">Transit peptide</keyword>
<evidence type="ECO:0000256" key="8">
    <source>
        <dbReference type="SAM" id="MobiDB-lite"/>
    </source>
</evidence>
<comment type="subcellular location">
    <subcellularLocation>
        <location evidence="1">Mitochondrion</location>
    </subcellularLocation>
</comment>
<keyword evidence="4 9" id="KW-0689">Ribosomal protein</keyword>
<dbReference type="AlphaFoldDB" id="A0A7D8YUW5"/>
<evidence type="ECO:0000256" key="5">
    <source>
        <dbReference type="ARBA" id="ARBA00023128"/>
    </source>
</evidence>
<sequence>MATPLPLNCCRQKCLSRPFPSTRSFSTTSTQLALPNTIKKAGVTVKGQKKSARIKSKAPPKPSGKPPMPGERKALRKRIVLSNTNALEVDGLVDLSREMSGSLEKQVGKVVGLEGATVDGLRAVEAFKTTQGWGLFRRPSVLIREESVQLGRRMVGVEQKKETLRVVVDGARGTGKSMLLLQAMATAFVRGWIVLNVPEAQEVVNAVNDYAAIPGTTPTLWSQPTYTANWLAQIAKANGPVLNTLKLSQKHNLPISVPSDTTLTRLCELGARDSDVAWPIFQAFWAEITAPRRPPILMAVDSLSYIMDLSQYRDPDFNLIHSHDLGLVKHFTDYLAGARTLPNGGAFLAATSRSHAPVSLSVNLAITQQVERQKGEQLTERDPYERKYDQRAESSLKAAEVLILKGLSKVEARGLMEYWAASGVLRQRVDERTVAEKWALAGNGIVGEIQRGALRMRI</sequence>
<dbReference type="PIRSF" id="PIRSF036996">
    <property type="entry name" value="RSM23"/>
    <property type="match status" value="1"/>
</dbReference>
<dbReference type="PANTHER" id="PTHR12810:SF0">
    <property type="entry name" value="SMALL RIBOSOMAL SUBUNIT PROTEIN MS29"/>
    <property type="match status" value="1"/>
</dbReference>
<evidence type="ECO:0000256" key="2">
    <source>
        <dbReference type="ARBA" id="ARBA00009863"/>
    </source>
</evidence>
<proteinExistence type="inferred from homology"/>
<organism evidence="9 10">
    <name type="scientific">Lachnellula cervina</name>
    <dbReference type="NCBI Taxonomy" id="1316786"/>
    <lineage>
        <taxon>Eukaryota</taxon>
        <taxon>Fungi</taxon>
        <taxon>Dikarya</taxon>
        <taxon>Ascomycota</taxon>
        <taxon>Pezizomycotina</taxon>
        <taxon>Leotiomycetes</taxon>
        <taxon>Helotiales</taxon>
        <taxon>Lachnaceae</taxon>
        <taxon>Lachnellula</taxon>
    </lineage>
</organism>
<protein>
    <recommendedName>
        <fullName evidence="7">Small ribosomal subunit protein mS29</fullName>
    </recommendedName>
</protein>
<comment type="caution">
    <text evidence="9">The sequence shown here is derived from an EMBL/GenBank/DDBJ whole genome shotgun (WGS) entry which is preliminary data.</text>
</comment>
<name>A0A7D8YUW5_9HELO</name>
<dbReference type="Pfam" id="PF10236">
    <property type="entry name" value="DAP3"/>
    <property type="match status" value="1"/>
</dbReference>